<gene>
    <name evidence="1" type="ORF">EB796_020720</name>
</gene>
<reference evidence="1" key="1">
    <citation type="submission" date="2020-06" db="EMBL/GenBank/DDBJ databases">
        <title>Draft genome of Bugula neritina, a colonial animal packing powerful symbionts and potential medicines.</title>
        <authorList>
            <person name="Rayko M."/>
        </authorList>
    </citation>
    <scope>NUCLEOTIDE SEQUENCE [LARGE SCALE GENOMIC DNA]</scope>
    <source>
        <strain evidence="1">Kwan_BN1</strain>
    </source>
</reference>
<accession>A0A7J7J4W2</accession>
<protein>
    <submittedName>
        <fullName evidence="1">Uncharacterized protein</fullName>
    </submittedName>
</protein>
<sequence length="81" mass="9097">MEDMTAPDTMINFSELPQQPNYYQCPQTAQDNLALGFNMSLHQSSHPSFSQPQPFTPHQYSMSNVSLSGQLLSYWQRAAGA</sequence>
<evidence type="ECO:0000313" key="1">
    <source>
        <dbReference type="EMBL" id="KAF6020917.1"/>
    </source>
</evidence>
<comment type="caution">
    <text evidence="1">The sequence shown here is derived from an EMBL/GenBank/DDBJ whole genome shotgun (WGS) entry which is preliminary data.</text>
</comment>
<evidence type="ECO:0000313" key="2">
    <source>
        <dbReference type="Proteomes" id="UP000593567"/>
    </source>
</evidence>
<dbReference type="AlphaFoldDB" id="A0A7J7J4W2"/>
<keyword evidence="2" id="KW-1185">Reference proteome</keyword>
<name>A0A7J7J4W2_BUGNE</name>
<organism evidence="1 2">
    <name type="scientific">Bugula neritina</name>
    <name type="common">Brown bryozoan</name>
    <name type="synonym">Sertularia neritina</name>
    <dbReference type="NCBI Taxonomy" id="10212"/>
    <lineage>
        <taxon>Eukaryota</taxon>
        <taxon>Metazoa</taxon>
        <taxon>Spiralia</taxon>
        <taxon>Lophotrochozoa</taxon>
        <taxon>Bryozoa</taxon>
        <taxon>Gymnolaemata</taxon>
        <taxon>Cheilostomatida</taxon>
        <taxon>Flustrina</taxon>
        <taxon>Buguloidea</taxon>
        <taxon>Bugulidae</taxon>
        <taxon>Bugula</taxon>
    </lineage>
</organism>
<dbReference type="Proteomes" id="UP000593567">
    <property type="component" value="Unassembled WGS sequence"/>
</dbReference>
<proteinExistence type="predicted"/>
<dbReference type="EMBL" id="VXIV02003140">
    <property type="protein sequence ID" value="KAF6020917.1"/>
    <property type="molecule type" value="Genomic_DNA"/>
</dbReference>